<gene>
    <name evidence="1" type="ORF">SD10_09525</name>
</gene>
<dbReference type="HOGENOM" id="CLU_1531606_0_0_10"/>
<dbReference type="Proteomes" id="UP000033054">
    <property type="component" value="Chromosome"/>
</dbReference>
<sequence>MGACSGLGVCKGLQTFEGNKPCPAVRTLAQVLLDNVPLLTETYVEVNGRPLPRLQWKKDGTLNRHDAGLALDLILFADRASEQQLANELIEAFLECRPEMQWYSLIYMNFQYDRNGNRSPYTESNLHMTHIHIDWLNYSLYEQTGKTSIPWPPEAYRTGFADIVKERLAQTYSSW</sequence>
<dbReference type="RefSeq" id="WP_046573592.1">
    <property type="nucleotide sequence ID" value="NZ_CP010429.1"/>
</dbReference>
<dbReference type="KEGG" id="srd:SD10_09525"/>
<evidence type="ECO:0000313" key="2">
    <source>
        <dbReference type="Proteomes" id="UP000033054"/>
    </source>
</evidence>
<name>A0A0E3ZVG3_9BACT</name>
<organism evidence="1 2">
    <name type="scientific">Spirosoma radiotolerans</name>
    <dbReference type="NCBI Taxonomy" id="1379870"/>
    <lineage>
        <taxon>Bacteria</taxon>
        <taxon>Pseudomonadati</taxon>
        <taxon>Bacteroidota</taxon>
        <taxon>Cytophagia</taxon>
        <taxon>Cytophagales</taxon>
        <taxon>Cytophagaceae</taxon>
        <taxon>Spirosoma</taxon>
    </lineage>
</organism>
<evidence type="ECO:0000313" key="1">
    <source>
        <dbReference type="EMBL" id="AKD55109.1"/>
    </source>
</evidence>
<reference evidence="1 2" key="1">
    <citation type="journal article" date="2014" name="Curr. Microbiol.">
        <title>Spirosoma radiotolerans sp. nov., a gamma-radiation-resistant bacterium isolated from gamma ray-irradiated soil.</title>
        <authorList>
            <person name="Lee J.J."/>
            <person name="Srinivasan S."/>
            <person name="Lim S."/>
            <person name="Joe M."/>
            <person name="Im S."/>
            <person name="Bae S.I."/>
            <person name="Park K.R."/>
            <person name="Han J.H."/>
            <person name="Park S.H."/>
            <person name="Joo B.M."/>
            <person name="Park S.J."/>
            <person name="Kim M.K."/>
        </authorList>
    </citation>
    <scope>NUCLEOTIDE SEQUENCE [LARGE SCALE GENOMIC DNA]</scope>
    <source>
        <strain evidence="1 2">DG5A</strain>
    </source>
</reference>
<accession>A0A0E3ZVG3</accession>
<proteinExistence type="predicted"/>
<dbReference type="AlphaFoldDB" id="A0A0E3ZVG3"/>
<protein>
    <submittedName>
        <fullName evidence="1">Uncharacterized protein</fullName>
    </submittedName>
</protein>
<dbReference type="PATRIC" id="fig|1379870.5.peg.2074"/>
<dbReference type="STRING" id="1379870.SD10_09525"/>
<dbReference type="OrthoDB" id="9822106at2"/>
<dbReference type="EMBL" id="CP010429">
    <property type="protein sequence ID" value="AKD55109.1"/>
    <property type="molecule type" value="Genomic_DNA"/>
</dbReference>
<keyword evidence="2" id="KW-1185">Reference proteome</keyword>